<feature type="transmembrane region" description="Helical" evidence="1">
    <location>
        <begin position="289"/>
        <end position="311"/>
    </location>
</feature>
<name>A0AAV1Z5M1_9ARAC</name>
<dbReference type="AlphaFoldDB" id="A0AAV1Z5M1"/>
<keyword evidence="3" id="KW-1185">Reference proteome</keyword>
<feature type="transmembrane region" description="Helical" evidence="1">
    <location>
        <begin position="323"/>
        <end position="352"/>
    </location>
</feature>
<evidence type="ECO:0000256" key="1">
    <source>
        <dbReference type="SAM" id="Phobius"/>
    </source>
</evidence>
<feature type="transmembrane region" description="Helical" evidence="1">
    <location>
        <begin position="469"/>
        <end position="492"/>
    </location>
</feature>
<feature type="transmembrane region" description="Helical" evidence="1">
    <location>
        <begin position="429"/>
        <end position="448"/>
    </location>
</feature>
<comment type="caution">
    <text evidence="2">The sequence shown here is derived from an EMBL/GenBank/DDBJ whole genome shotgun (WGS) entry which is preliminary data.</text>
</comment>
<feature type="transmembrane region" description="Helical" evidence="1">
    <location>
        <begin position="504"/>
        <end position="526"/>
    </location>
</feature>
<accession>A0AAV1Z5M1</accession>
<keyword evidence="1" id="KW-0812">Transmembrane</keyword>
<evidence type="ECO:0008006" key="4">
    <source>
        <dbReference type="Google" id="ProtNLM"/>
    </source>
</evidence>
<sequence length="535" mass="61097">MSDRRISIIYTLPVQLSLLASDYPSPPNIIPAVEFRDRLRTSLTEEDYFRRNTYGSIQESGNHQSCCVAGEHFLTSEEFARRSLSMDSAVHVDISDLNGEGDAPSIPMSLRKCKRTIIAPYSCLLSFIGWRPWFYESLSRRLCFWRYFNYLYPAFVLTLIVSNYVFQVLNCQGKFNIHKDVEPSPPAPTPHEVNMKGNCTWGMITFSCHAKYVMDAIGSVYRPMGSGYCEHIVPTYIVPSFVHFLAFAYGFYHFRLVECEQLFSLMERVFLQSSSTRGLQSALIRNSRLFFFAALFWLFFQVGLEILYNFTFQQSRLEFLGTIYKYVFLGIKFAGMILVQGVNMAVAINYCVQCETLILYIKGICLKLHEKSMEIKSAMHEILGVREYISLLNGNVAKMMGLCIVNFTELTILGTALLFLNRMQEGTVISYRVLFPFLWFIALIAPLIQAARLTQTGSKLRQISFEMRVFGYQTSSMLELDSFVLFVSGATLRSKLFGVTVRSSTVILTLGLSVFVLLTLMVVDLLSVSGYERFF</sequence>
<organism evidence="2 3">
    <name type="scientific">Larinioides sclopetarius</name>
    <dbReference type="NCBI Taxonomy" id="280406"/>
    <lineage>
        <taxon>Eukaryota</taxon>
        <taxon>Metazoa</taxon>
        <taxon>Ecdysozoa</taxon>
        <taxon>Arthropoda</taxon>
        <taxon>Chelicerata</taxon>
        <taxon>Arachnida</taxon>
        <taxon>Araneae</taxon>
        <taxon>Araneomorphae</taxon>
        <taxon>Entelegynae</taxon>
        <taxon>Araneoidea</taxon>
        <taxon>Araneidae</taxon>
        <taxon>Larinioides</taxon>
    </lineage>
</organism>
<dbReference type="PANTHER" id="PTHR38337">
    <property type="entry name" value="AGAP010540-PA"/>
    <property type="match status" value="1"/>
</dbReference>
<dbReference type="EMBL" id="CAXIEN010000025">
    <property type="protein sequence ID" value="CAL1266880.1"/>
    <property type="molecule type" value="Genomic_DNA"/>
</dbReference>
<feature type="transmembrane region" description="Helical" evidence="1">
    <location>
        <begin position="117"/>
        <end position="135"/>
    </location>
</feature>
<reference evidence="2 3" key="1">
    <citation type="submission" date="2024-04" db="EMBL/GenBank/DDBJ databases">
        <authorList>
            <person name="Rising A."/>
            <person name="Reimegard J."/>
            <person name="Sonavane S."/>
            <person name="Akerstrom W."/>
            <person name="Nylinder S."/>
            <person name="Hedman E."/>
            <person name="Kallberg Y."/>
        </authorList>
    </citation>
    <scope>NUCLEOTIDE SEQUENCE [LARGE SCALE GENOMIC DNA]</scope>
</reference>
<evidence type="ECO:0000313" key="2">
    <source>
        <dbReference type="EMBL" id="CAL1266880.1"/>
    </source>
</evidence>
<dbReference type="Proteomes" id="UP001497382">
    <property type="component" value="Unassembled WGS sequence"/>
</dbReference>
<proteinExistence type="predicted"/>
<feature type="transmembrane region" description="Helical" evidence="1">
    <location>
        <begin position="147"/>
        <end position="166"/>
    </location>
</feature>
<keyword evidence="1" id="KW-0472">Membrane</keyword>
<gene>
    <name evidence="2" type="ORF">LARSCL_LOCUS3332</name>
</gene>
<keyword evidence="1" id="KW-1133">Transmembrane helix</keyword>
<evidence type="ECO:0000313" key="3">
    <source>
        <dbReference type="Proteomes" id="UP001497382"/>
    </source>
</evidence>
<dbReference type="PANTHER" id="PTHR38337:SF1">
    <property type="entry name" value="GUSTATORY RECEPTOR"/>
    <property type="match status" value="1"/>
</dbReference>
<protein>
    <recommendedName>
        <fullName evidence="4">Gustatory receptor</fullName>
    </recommendedName>
</protein>
<feature type="transmembrane region" description="Helical" evidence="1">
    <location>
        <begin position="399"/>
        <end position="423"/>
    </location>
</feature>